<reference evidence="2" key="1">
    <citation type="submission" date="2019-10" db="EMBL/GenBank/DDBJ databases">
        <authorList>
            <consortium name="Genoscope - CEA"/>
            <person name="William W."/>
        </authorList>
    </citation>
    <scope>NUCLEOTIDE SEQUENCE [LARGE SCALE GENOMIC DNA]</scope>
    <source>
        <strain evidence="2">BBR_PRJEB10992</strain>
    </source>
</reference>
<proteinExistence type="predicted"/>
<dbReference type="AlphaFoldDB" id="A0A7Z9C129"/>
<organism evidence="2 3">
    <name type="scientific">Planktothrix serta PCC 8927</name>
    <dbReference type="NCBI Taxonomy" id="671068"/>
    <lineage>
        <taxon>Bacteria</taxon>
        <taxon>Bacillati</taxon>
        <taxon>Cyanobacteriota</taxon>
        <taxon>Cyanophyceae</taxon>
        <taxon>Oscillatoriophycideae</taxon>
        <taxon>Oscillatoriales</taxon>
        <taxon>Microcoleaceae</taxon>
        <taxon>Planktothrix</taxon>
    </lineage>
</organism>
<dbReference type="Proteomes" id="UP000184550">
    <property type="component" value="Unassembled WGS sequence"/>
</dbReference>
<feature type="transmembrane region" description="Helical" evidence="1">
    <location>
        <begin position="41"/>
        <end position="62"/>
    </location>
</feature>
<keyword evidence="3" id="KW-1185">Reference proteome</keyword>
<comment type="caution">
    <text evidence="2">The sequence shown here is derived from an EMBL/GenBank/DDBJ whole genome shotgun (WGS) entry which is preliminary data.</text>
</comment>
<accession>A0A7Z9C129</accession>
<feature type="transmembrane region" description="Helical" evidence="1">
    <location>
        <begin position="7"/>
        <end position="29"/>
    </location>
</feature>
<evidence type="ECO:0000313" key="3">
    <source>
        <dbReference type="Proteomes" id="UP000184550"/>
    </source>
</evidence>
<evidence type="ECO:0000256" key="1">
    <source>
        <dbReference type="SAM" id="Phobius"/>
    </source>
</evidence>
<name>A0A7Z9C129_9CYAN</name>
<keyword evidence="1" id="KW-0472">Membrane</keyword>
<keyword evidence="1" id="KW-0812">Transmembrane</keyword>
<dbReference type="EMBL" id="CZCU02000164">
    <property type="protein sequence ID" value="VXD25377.1"/>
    <property type="molecule type" value="Genomic_DNA"/>
</dbReference>
<sequence length="82" mass="9441">MAKVRLLILSSFAAGFGLCSIIFSVFTMISQLNFSTVFRFILTLGFCAINLLFTLHYYGLILKEFKLMSKIKAQLKRLNYDF</sequence>
<gene>
    <name evidence="2" type="ORF">PL8927_860049</name>
</gene>
<keyword evidence="1" id="KW-1133">Transmembrane helix</keyword>
<dbReference type="OrthoDB" id="463163at2"/>
<dbReference type="RefSeq" id="WP_083626737.1">
    <property type="nucleotide sequence ID" value="NZ_LR734885.1"/>
</dbReference>
<evidence type="ECO:0000313" key="2">
    <source>
        <dbReference type="EMBL" id="VXD25377.1"/>
    </source>
</evidence>
<protein>
    <submittedName>
        <fullName evidence="2">Uncharacterized protein</fullName>
    </submittedName>
</protein>